<dbReference type="PROSITE" id="PS50206">
    <property type="entry name" value="RHODANESE_3"/>
    <property type="match status" value="2"/>
</dbReference>
<dbReference type="RefSeq" id="WP_055451146.1">
    <property type="nucleotide sequence ID" value="NZ_CYHF01000008.1"/>
</dbReference>
<dbReference type="SUPFAM" id="SSF52821">
    <property type="entry name" value="Rhodanese/Cell cycle control phosphatase"/>
    <property type="match status" value="2"/>
</dbReference>
<gene>
    <name evidence="4" type="ORF">Ga0061069_10854</name>
</gene>
<sequence>MSNPYTTLISASELAKLKEPFIVDSSHDLAQPDAGRRAYEQAHIPGAIFLHLDDDLSAPKTGRNGRHPLPDPDAFAAMLARLGLRQGQQVVVYDRAGGSFAVRLWWMLRWLGHDAVAVLDGGWQAWTAAGGASEVQSPPARAPGDFKRGAARVGAVSADHVLDNLQSARHLVLDARAPERYAGEVEPIDPVGGHIPGARNRFFQTNLQPDGTFKSREQLRSEFTALLEDWDPRDVIHHCGSGVTSCHNLLAMMHAGMDGSQLYPGSWSEWCADPQRPVATGRDPGKA</sequence>
<keyword evidence="2" id="KW-0677">Repeat</keyword>
<dbReference type="PANTHER" id="PTHR11364">
    <property type="entry name" value="THIOSULFATE SULFERTANSFERASE"/>
    <property type="match status" value="1"/>
</dbReference>
<dbReference type="SMART" id="SM00450">
    <property type="entry name" value="RHOD"/>
    <property type="match status" value="2"/>
</dbReference>
<dbReference type="AlphaFoldDB" id="A0A0K6I6Y0"/>
<accession>A0A0K6I6Y0</accession>
<dbReference type="Proteomes" id="UP000183649">
    <property type="component" value="Unassembled WGS sequence"/>
</dbReference>
<dbReference type="InterPro" id="IPR036873">
    <property type="entry name" value="Rhodanese-like_dom_sf"/>
</dbReference>
<reference evidence="5" key="1">
    <citation type="submission" date="2015-08" db="EMBL/GenBank/DDBJ databases">
        <authorList>
            <person name="Varghese N."/>
        </authorList>
    </citation>
    <scope>NUCLEOTIDE SEQUENCE [LARGE SCALE GENOMIC DNA]</scope>
    <source>
        <strain evidence="5">DSM 18181</strain>
    </source>
</reference>
<name>A0A0K6I6Y0_9BURK</name>
<organism evidence="4 5">
    <name type="scientific">Thiomonas bhubaneswarensis</name>
    <dbReference type="NCBI Taxonomy" id="339866"/>
    <lineage>
        <taxon>Bacteria</taxon>
        <taxon>Pseudomonadati</taxon>
        <taxon>Pseudomonadota</taxon>
        <taxon>Betaproteobacteria</taxon>
        <taxon>Burkholderiales</taxon>
        <taxon>Thiomonas</taxon>
    </lineage>
</organism>
<dbReference type="InterPro" id="IPR001307">
    <property type="entry name" value="Thiosulphate_STrfase_CS"/>
</dbReference>
<evidence type="ECO:0000256" key="2">
    <source>
        <dbReference type="ARBA" id="ARBA00022737"/>
    </source>
</evidence>
<evidence type="ECO:0000313" key="5">
    <source>
        <dbReference type="Proteomes" id="UP000183649"/>
    </source>
</evidence>
<dbReference type="PANTHER" id="PTHR11364:SF27">
    <property type="entry name" value="SULFURTRANSFERASE"/>
    <property type="match status" value="1"/>
</dbReference>
<dbReference type="GO" id="GO:0004792">
    <property type="term" value="F:thiosulfate-cyanide sulfurtransferase activity"/>
    <property type="evidence" value="ECO:0007669"/>
    <property type="project" value="InterPro"/>
</dbReference>
<dbReference type="STRING" id="339866.GCA_001418255_02282"/>
<dbReference type="InterPro" id="IPR001763">
    <property type="entry name" value="Rhodanese-like_dom"/>
</dbReference>
<evidence type="ECO:0000256" key="1">
    <source>
        <dbReference type="ARBA" id="ARBA00022679"/>
    </source>
</evidence>
<feature type="domain" description="Rhodanese" evidence="3">
    <location>
        <begin position="16"/>
        <end position="135"/>
    </location>
</feature>
<dbReference type="Gene3D" id="3.40.250.10">
    <property type="entry name" value="Rhodanese-like domain"/>
    <property type="match status" value="2"/>
</dbReference>
<proteinExistence type="predicted"/>
<keyword evidence="1 4" id="KW-0808">Transferase</keyword>
<evidence type="ECO:0000313" key="4">
    <source>
        <dbReference type="EMBL" id="CUA98846.1"/>
    </source>
</evidence>
<keyword evidence="4" id="KW-0670">Pyruvate</keyword>
<dbReference type="CDD" id="cd01448">
    <property type="entry name" value="TST_Repeat_1"/>
    <property type="match status" value="1"/>
</dbReference>
<dbReference type="OrthoDB" id="9781034at2"/>
<dbReference type="Pfam" id="PF00581">
    <property type="entry name" value="Rhodanese"/>
    <property type="match status" value="2"/>
</dbReference>
<dbReference type="InterPro" id="IPR045078">
    <property type="entry name" value="TST/MPST-like"/>
</dbReference>
<dbReference type="EMBL" id="CYHF01000008">
    <property type="protein sequence ID" value="CUA98846.1"/>
    <property type="molecule type" value="Genomic_DNA"/>
</dbReference>
<dbReference type="CDD" id="cd01449">
    <property type="entry name" value="TST_Repeat_2"/>
    <property type="match status" value="1"/>
</dbReference>
<feature type="domain" description="Rhodanese" evidence="3">
    <location>
        <begin position="166"/>
        <end position="279"/>
    </location>
</feature>
<protein>
    <submittedName>
        <fullName evidence="4">3-mercaptopyruvate sulfurtransferase SseA, contains two rhodanese domains</fullName>
    </submittedName>
</protein>
<evidence type="ECO:0000259" key="3">
    <source>
        <dbReference type="PROSITE" id="PS50206"/>
    </source>
</evidence>
<keyword evidence="5" id="KW-1185">Reference proteome</keyword>
<dbReference type="PROSITE" id="PS00380">
    <property type="entry name" value="RHODANESE_1"/>
    <property type="match status" value="1"/>
</dbReference>